<name>A0AC61PKT3_9FIRM</name>
<reference evidence="1" key="1">
    <citation type="submission" date="2017-04" db="EMBL/GenBank/DDBJ databases">
        <authorList>
            <person name="Varghese N."/>
            <person name="Submissions S."/>
        </authorList>
    </citation>
    <scope>NUCLEOTIDE SEQUENCE</scope>
    <source>
        <strain evidence="1">WTE2008</strain>
    </source>
</reference>
<keyword evidence="2" id="KW-1185">Reference proteome</keyword>
<dbReference type="EMBL" id="FWXZ01000002">
    <property type="protein sequence ID" value="SMC57141.1"/>
    <property type="molecule type" value="Genomic_DNA"/>
</dbReference>
<comment type="caution">
    <text evidence="1">The sequence shown here is derived from an EMBL/GenBank/DDBJ whole genome shotgun (WGS) entry which is preliminary data.</text>
</comment>
<evidence type="ECO:0000313" key="1">
    <source>
        <dbReference type="EMBL" id="SMC57141.1"/>
    </source>
</evidence>
<protein>
    <submittedName>
        <fullName evidence="1">Uncharacterized protein</fullName>
    </submittedName>
</protein>
<accession>A0AC61PKT3</accession>
<proteinExistence type="predicted"/>
<sequence>MKKTTKWLLAAVLIVCLLCLTGCSGKYSSHYNAVGCVHSNTTRSAFLNFAIFEGRMAFTLKSSGQLKASAKLGTGSAVVYYDDGEKKELFSLGAGEELDSVFGPFANETVYIIVETSEKCQDGEFRFDME</sequence>
<organism evidence="1 2">
    <name type="scientific">Aristaeella lactis</name>
    <dbReference type="NCBI Taxonomy" id="3046383"/>
    <lineage>
        <taxon>Bacteria</taxon>
        <taxon>Bacillati</taxon>
        <taxon>Bacillota</taxon>
        <taxon>Clostridia</taxon>
        <taxon>Eubacteriales</taxon>
        <taxon>Aristaeellaceae</taxon>
        <taxon>Aristaeella</taxon>
    </lineage>
</organism>
<dbReference type="Proteomes" id="UP000192328">
    <property type="component" value="Unassembled WGS sequence"/>
</dbReference>
<evidence type="ECO:0000313" key="2">
    <source>
        <dbReference type="Proteomes" id="UP000192328"/>
    </source>
</evidence>
<gene>
    <name evidence="1" type="ORF">SAMN06297397_1421</name>
</gene>